<feature type="chain" id="PRO_5045158554" description="Haem-binding uptake Tiki superfamily ChaN domain-containing protein" evidence="1">
    <location>
        <begin position="20"/>
        <end position="261"/>
    </location>
</feature>
<gene>
    <name evidence="2" type="ORF">GCM10008942_33470</name>
</gene>
<protein>
    <recommendedName>
        <fullName evidence="4">Haem-binding uptake Tiki superfamily ChaN domain-containing protein</fullName>
    </recommendedName>
</protein>
<evidence type="ECO:0008006" key="4">
    <source>
        <dbReference type="Google" id="ProtNLM"/>
    </source>
</evidence>
<accession>A0ABN1F485</accession>
<keyword evidence="3" id="KW-1185">Reference proteome</keyword>
<keyword evidence="1" id="KW-0732">Signal</keyword>
<proteinExistence type="predicted"/>
<dbReference type="RefSeq" id="WP_166935182.1">
    <property type="nucleotide sequence ID" value="NZ_BAAADD010000009.1"/>
</dbReference>
<comment type="caution">
    <text evidence="2">The sequence shown here is derived from an EMBL/GenBank/DDBJ whole genome shotgun (WGS) entry which is preliminary data.</text>
</comment>
<evidence type="ECO:0000256" key="1">
    <source>
        <dbReference type="SAM" id="SignalP"/>
    </source>
</evidence>
<organism evidence="2 3">
    <name type="scientific">Rhizomicrobium electricum</name>
    <dbReference type="NCBI Taxonomy" id="480070"/>
    <lineage>
        <taxon>Bacteria</taxon>
        <taxon>Pseudomonadati</taxon>
        <taxon>Pseudomonadota</taxon>
        <taxon>Alphaproteobacteria</taxon>
        <taxon>Micropepsales</taxon>
        <taxon>Micropepsaceae</taxon>
        <taxon>Rhizomicrobium</taxon>
    </lineage>
</organism>
<feature type="signal peptide" evidence="1">
    <location>
        <begin position="1"/>
        <end position="19"/>
    </location>
</feature>
<dbReference type="Proteomes" id="UP001499951">
    <property type="component" value="Unassembled WGS sequence"/>
</dbReference>
<dbReference type="Pfam" id="PF18950">
    <property type="entry name" value="DUF5694"/>
    <property type="match status" value="1"/>
</dbReference>
<evidence type="ECO:0000313" key="2">
    <source>
        <dbReference type="EMBL" id="GAA0581881.1"/>
    </source>
</evidence>
<sequence>MKLAVALAALFVLTPCAVAEEPVTVMVVGVFHMSNPGHDLHNVAADDVLAPKRQAEIAAATKALERFKPTMVAVEWPAAITATRYADYRAGTLAPSRNEVVQLGFRLAASSGLATVHGIDVDGEFPFEAVQAWAAAHGQGARLDALVAQGSTRMEAINATLAQGSVGATLRLLNQPEAIARDHDFYRVMLAFGGGKDQPGVALLTAWYDRNFRICANLVQAAKPGDRVVVFYGAGHAFLLRQCIAEMPGYRLVEANDFLPQ</sequence>
<evidence type="ECO:0000313" key="3">
    <source>
        <dbReference type="Proteomes" id="UP001499951"/>
    </source>
</evidence>
<reference evidence="2 3" key="1">
    <citation type="journal article" date="2019" name="Int. J. Syst. Evol. Microbiol.">
        <title>The Global Catalogue of Microorganisms (GCM) 10K type strain sequencing project: providing services to taxonomists for standard genome sequencing and annotation.</title>
        <authorList>
            <consortium name="The Broad Institute Genomics Platform"/>
            <consortium name="The Broad Institute Genome Sequencing Center for Infectious Disease"/>
            <person name="Wu L."/>
            <person name="Ma J."/>
        </authorList>
    </citation>
    <scope>NUCLEOTIDE SEQUENCE [LARGE SCALE GENOMIC DNA]</scope>
    <source>
        <strain evidence="2 3">JCM 15089</strain>
    </source>
</reference>
<dbReference type="EMBL" id="BAAADD010000009">
    <property type="protein sequence ID" value="GAA0581881.1"/>
    <property type="molecule type" value="Genomic_DNA"/>
</dbReference>
<name>A0ABN1F485_9PROT</name>
<dbReference type="InterPro" id="IPR043749">
    <property type="entry name" value="DUF5694"/>
</dbReference>